<feature type="non-terminal residue" evidence="2">
    <location>
        <position position="1"/>
    </location>
</feature>
<accession>A0ABX1K1C6</accession>
<sequence length="60" mass="5796">IGVAPFALGALADVVGAHTAFVVVPVIAVVGAVASWVGGAALRREASAGASVDARVAEVR</sequence>
<proteinExistence type="predicted"/>
<evidence type="ECO:0000256" key="1">
    <source>
        <dbReference type="SAM" id="Phobius"/>
    </source>
</evidence>
<comment type="caution">
    <text evidence="2">The sequence shown here is derived from an EMBL/GenBank/DDBJ whole genome shotgun (WGS) entry which is preliminary data.</text>
</comment>
<keyword evidence="1" id="KW-0472">Membrane</keyword>
<reference evidence="2 3" key="1">
    <citation type="submission" date="2020-04" db="EMBL/GenBank/DDBJ databases">
        <title>MicrobeNet Type strains.</title>
        <authorList>
            <person name="Nicholson A.C."/>
        </authorList>
    </citation>
    <scope>NUCLEOTIDE SEQUENCE [LARGE SCALE GENOMIC DNA]</scope>
    <source>
        <strain evidence="2 3">ATCC BAA-787</strain>
    </source>
</reference>
<feature type="transmembrane region" description="Helical" evidence="1">
    <location>
        <begin position="20"/>
        <end position="42"/>
    </location>
</feature>
<keyword evidence="1" id="KW-0812">Transmembrane</keyword>
<name>A0ABX1K1C6_9CELL</name>
<organism evidence="2 3">
    <name type="scientific">Cellulomonas septica</name>
    <dbReference type="NCBI Taxonomy" id="285080"/>
    <lineage>
        <taxon>Bacteria</taxon>
        <taxon>Bacillati</taxon>
        <taxon>Actinomycetota</taxon>
        <taxon>Actinomycetes</taxon>
        <taxon>Micrococcales</taxon>
        <taxon>Cellulomonadaceae</taxon>
        <taxon>Cellulomonas</taxon>
    </lineage>
</organism>
<gene>
    <name evidence="2" type="ORF">HGA02_09635</name>
</gene>
<protein>
    <submittedName>
        <fullName evidence="2">MFS transporter</fullName>
    </submittedName>
</protein>
<evidence type="ECO:0000313" key="2">
    <source>
        <dbReference type="EMBL" id="NKY39780.1"/>
    </source>
</evidence>
<keyword evidence="3" id="KW-1185">Reference proteome</keyword>
<evidence type="ECO:0000313" key="3">
    <source>
        <dbReference type="Proteomes" id="UP000777774"/>
    </source>
</evidence>
<dbReference type="EMBL" id="JAAXOY010000210">
    <property type="protein sequence ID" value="NKY39780.1"/>
    <property type="molecule type" value="Genomic_DNA"/>
</dbReference>
<dbReference type="Proteomes" id="UP000777774">
    <property type="component" value="Unassembled WGS sequence"/>
</dbReference>
<keyword evidence="1" id="KW-1133">Transmembrane helix</keyword>